<dbReference type="PANTHER" id="PTHR43712:SF2">
    <property type="entry name" value="O-METHYLTRANSFERASE CICE"/>
    <property type="match status" value="1"/>
</dbReference>
<dbReference type="AlphaFoldDB" id="A0AA37UUU8"/>
<dbReference type="Pfam" id="PF00891">
    <property type="entry name" value="Methyltransf_2"/>
    <property type="match status" value="1"/>
</dbReference>
<dbReference type="Gene3D" id="1.10.287.1350">
    <property type="match status" value="1"/>
</dbReference>
<protein>
    <submittedName>
        <fullName evidence="8">O-methyltransferase</fullName>
    </submittedName>
</protein>
<evidence type="ECO:0000256" key="4">
    <source>
        <dbReference type="PIRSR" id="PIRSR005739-1"/>
    </source>
</evidence>
<dbReference type="RefSeq" id="WP_108923187.1">
    <property type="nucleotide sequence ID" value="NZ_BFCH01000018.1"/>
</dbReference>
<reference evidence="9" key="2">
    <citation type="submission" date="2018-04" db="EMBL/GenBank/DDBJ databases">
        <title>Draft genome sequence of Mycobacterium montefiorense isolated from Japanese black salamander.</title>
        <authorList>
            <person name="Fukano H."/>
            <person name="Yoshida M."/>
            <person name="Shimizu A."/>
            <person name="Iwao H."/>
            <person name="Kurata O."/>
            <person name="Katayama Y."/>
            <person name="Omatsu T."/>
            <person name="Mizutani T."/>
            <person name="Wada S."/>
            <person name="Hoshino Y."/>
        </authorList>
    </citation>
    <scope>NUCLEOTIDE SEQUENCE [LARGE SCALE GENOMIC DNA]</scope>
    <source>
        <strain evidence="9">BS</strain>
    </source>
</reference>
<dbReference type="SUPFAM" id="SSF53335">
    <property type="entry name" value="S-adenosyl-L-methionine-dependent methyltransferases"/>
    <property type="match status" value="1"/>
</dbReference>
<dbReference type="Gene3D" id="3.40.50.150">
    <property type="entry name" value="Vaccinia Virus protein VP39"/>
    <property type="match status" value="1"/>
</dbReference>
<dbReference type="InterPro" id="IPR036390">
    <property type="entry name" value="WH_DNA-bd_sf"/>
</dbReference>
<evidence type="ECO:0000313" key="9">
    <source>
        <dbReference type="Proteomes" id="UP000245060"/>
    </source>
</evidence>
<comment type="caution">
    <text evidence="8">The sequence shown here is derived from an EMBL/GenBank/DDBJ whole genome shotgun (WGS) entry which is preliminary data.</text>
</comment>
<organism evidence="8 10">
    <name type="scientific">Mycobacterium montefiorense</name>
    <dbReference type="NCBI Taxonomy" id="154654"/>
    <lineage>
        <taxon>Bacteria</taxon>
        <taxon>Bacillati</taxon>
        <taxon>Actinomycetota</taxon>
        <taxon>Actinomycetes</taxon>
        <taxon>Mycobacteriales</taxon>
        <taxon>Mycobacteriaceae</taxon>
        <taxon>Mycobacterium</taxon>
        <taxon>Mycobacterium simiae complex</taxon>
    </lineage>
</organism>
<dbReference type="InterPro" id="IPR012967">
    <property type="entry name" value="COMT_dimerisation"/>
</dbReference>
<evidence type="ECO:0000313" key="8">
    <source>
        <dbReference type="EMBL" id="GKU70993.1"/>
    </source>
</evidence>
<dbReference type="EMBL" id="BQYH01000005">
    <property type="protein sequence ID" value="GKU70993.1"/>
    <property type="molecule type" value="Genomic_DNA"/>
</dbReference>
<keyword evidence="3" id="KW-0949">S-adenosyl-L-methionine</keyword>
<dbReference type="InterPro" id="IPR029063">
    <property type="entry name" value="SAM-dependent_MTases_sf"/>
</dbReference>
<evidence type="ECO:0000256" key="3">
    <source>
        <dbReference type="ARBA" id="ARBA00022691"/>
    </source>
</evidence>
<evidence type="ECO:0000259" key="5">
    <source>
        <dbReference type="Pfam" id="PF00891"/>
    </source>
</evidence>
<sequence length="336" mass="36706">MISNSQADFDTVYQQILAGWGAQTVRTLACLSVAEALASGPLSAEEIAERASSDPDMTYRLLRAGAALGFLRYDETDKEFSGTPMLQVLHEDSQYCLKHYAMAGLSAAFWLPALQLPDTVIRGENFVSDVLGCSTFEYLSTHDEEAQMFGAAMTDLSTPVIRHAVAAIDVADARLVVDVGGANGAFLAQLLKLHPPLTGVVLDLPSAMHGVEQEARRHGVGDRMTGVEGDFFDEIPAADLYLLKFVLHDWDDQACQTILRNIRRAMKPGARLMIAEMTIAQNLPSAALMDIAMMFAFSGRERETGEFEQLLKAADLKMIRDTPLQPPYHLIEASPA</sequence>
<feature type="domain" description="O-methyltransferase C-terminal" evidence="5">
    <location>
        <begin position="116"/>
        <end position="314"/>
    </location>
</feature>
<dbReference type="GO" id="GO:0046983">
    <property type="term" value="F:protein dimerization activity"/>
    <property type="evidence" value="ECO:0007669"/>
    <property type="project" value="InterPro"/>
</dbReference>
<dbReference type="PANTHER" id="PTHR43712">
    <property type="entry name" value="PUTATIVE (AFU_ORTHOLOGUE AFUA_4G14580)-RELATED"/>
    <property type="match status" value="1"/>
</dbReference>
<dbReference type="Proteomes" id="UP001139505">
    <property type="component" value="Unassembled WGS sequence"/>
</dbReference>
<accession>A0AA37UUU8</accession>
<evidence type="ECO:0000256" key="1">
    <source>
        <dbReference type="ARBA" id="ARBA00022603"/>
    </source>
</evidence>
<dbReference type="GO" id="GO:0008171">
    <property type="term" value="F:O-methyltransferase activity"/>
    <property type="evidence" value="ECO:0007669"/>
    <property type="project" value="InterPro"/>
</dbReference>
<dbReference type="SUPFAM" id="SSF46785">
    <property type="entry name" value="Winged helix' DNA-binding domain"/>
    <property type="match status" value="1"/>
</dbReference>
<proteinExistence type="predicted"/>
<dbReference type="PIRSF" id="PIRSF005739">
    <property type="entry name" value="O-mtase"/>
    <property type="match status" value="1"/>
</dbReference>
<reference evidence="8" key="3">
    <citation type="journal article" date="2022" name="Microbiol. Resour. Announc.">
        <title>Draft Genome Sequences of Eight Mycobacterium montefiorense Strains Isolated from Salamanders in Captivity.</title>
        <authorList>
            <person name="Komine T."/>
            <person name="Ihara H."/>
            <person name="Fukano H."/>
            <person name="Hoshino Y."/>
            <person name="Kurata O."/>
            <person name="Wada S."/>
        </authorList>
    </citation>
    <scope>NUCLEOTIDE SEQUENCE</scope>
    <source>
        <strain evidence="8">NJB18185</strain>
    </source>
</reference>
<dbReference type="PROSITE" id="PS51683">
    <property type="entry name" value="SAM_OMT_II"/>
    <property type="match status" value="1"/>
</dbReference>
<reference evidence="7" key="1">
    <citation type="journal article" date="2018" name="Genome Announc.">
        <title>Draft Genome Sequence of Mycobacterium montefiorense Isolated from Japanese Black Salamander (Hynobius nigrescens).</title>
        <authorList>
            <person name="Fukano H."/>
            <person name="Yoshida M."/>
            <person name="Shimizu A."/>
            <person name="Iwao H."/>
            <person name="Katayama Y."/>
            <person name="Omatsu T."/>
            <person name="Mizutani T."/>
            <person name="Kurata O."/>
            <person name="Wada S."/>
            <person name="Hoshino Y."/>
        </authorList>
    </citation>
    <scope>NUCLEOTIDE SEQUENCE</scope>
    <source>
        <strain evidence="7">BS</strain>
    </source>
</reference>
<dbReference type="CDD" id="cd02440">
    <property type="entry name" value="AdoMet_MTases"/>
    <property type="match status" value="1"/>
</dbReference>
<dbReference type="GO" id="GO:0032259">
    <property type="term" value="P:methylation"/>
    <property type="evidence" value="ECO:0007669"/>
    <property type="project" value="UniProtKB-KW"/>
</dbReference>
<feature type="domain" description="O-methyltransferase dimerisation" evidence="6">
    <location>
        <begin position="23"/>
        <end position="83"/>
    </location>
</feature>
<gene>
    <name evidence="7" type="ORF">MmonteBS_31140</name>
    <name evidence="8" type="ORF">NJB18185_07700</name>
</gene>
<dbReference type="Gene3D" id="1.10.10.10">
    <property type="entry name" value="Winged helix-like DNA-binding domain superfamily/Winged helix DNA-binding domain"/>
    <property type="match status" value="1"/>
</dbReference>
<dbReference type="InterPro" id="IPR001077">
    <property type="entry name" value="COMT_C"/>
</dbReference>
<evidence type="ECO:0000313" key="10">
    <source>
        <dbReference type="Proteomes" id="UP001139505"/>
    </source>
</evidence>
<name>A0AA37UUU8_9MYCO</name>
<reference evidence="8" key="4">
    <citation type="submission" date="2022-04" db="EMBL/GenBank/DDBJ databases">
        <authorList>
            <person name="Komine T."/>
            <person name="Fukano H."/>
            <person name="Wada S."/>
        </authorList>
    </citation>
    <scope>NUCLEOTIDE SEQUENCE</scope>
    <source>
        <strain evidence="8">NJB18185</strain>
    </source>
</reference>
<keyword evidence="9" id="KW-1185">Reference proteome</keyword>
<feature type="active site" description="Proton acceptor" evidence="4">
    <location>
        <position position="248"/>
    </location>
</feature>
<dbReference type="InterPro" id="IPR036388">
    <property type="entry name" value="WH-like_DNA-bd_sf"/>
</dbReference>
<evidence type="ECO:0000259" key="6">
    <source>
        <dbReference type="Pfam" id="PF08100"/>
    </source>
</evidence>
<dbReference type="Proteomes" id="UP000245060">
    <property type="component" value="Unassembled WGS sequence"/>
</dbReference>
<dbReference type="EMBL" id="BFCH01000018">
    <property type="protein sequence ID" value="GBG38742.1"/>
    <property type="molecule type" value="Genomic_DNA"/>
</dbReference>
<keyword evidence="1" id="KW-0489">Methyltransferase</keyword>
<dbReference type="Pfam" id="PF08100">
    <property type="entry name" value="Dimerisation"/>
    <property type="match status" value="1"/>
</dbReference>
<dbReference type="InterPro" id="IPR016461">
    <property type="entry name" value="COMT-like"/>
</dbReference>
<keyword evidence="2" id="KW-0808">Transferase</keyword>
<evidence type="ECO:0000256" key="2">
    <source>
        <dbReference type="ARBA" id="ARBA00022679"/>
    </source>
</evidence>
<evidence type="ECO:0000313" key="7">
    <source>
        <dbReference type="EMBL" id="GBG38742.1"/>
    </source>
</evidence>